<reference evidence="2" key="1">
    <citation type="journal article" date="2020" name="mSystems">
        <title>Genome- and Community-Level Interaction Insights into Carbon Utilization and Element Cycling Functions of Hydrothermarchaeota in Hydrothermal Sediment.</title>
        <authorList>
            <person name="Zhou Z."/>
            <person name="Liu Y."/>
            <person name="Xu W."/>
            <person name="Pan J."/>
            <person name="Luo Z.H."/>
            <person name="Li M."/>
        </authorList>
    </citation>
    <scope>NUCLEOTIDE SEQUENCE [LARGE SCALE GENOMIC DNA]</scope>
    <source>
        <strain evidence="2">SpSt-23</strain>
    </source>
</reference>
<keyword evidence="1" id="KW-0472">Membrane</keyword>
<feature type="transmembrane region" description="Helical" evidence="1">
    <location>
        <begin position="20"/>
        <end position="43"/>
    </location>
</feature>
<comment type="caution">
    <text evidence="2">The sequence shown here is derived from an EMBL/GenBank/DDBJ whole genome shotgun (WGS) entry which is preliminary data.</text>
</comment>
<dbReference type="EMBL" id="DSJT01000023">
    <property type="protein sequence ID" value="HEF87621.1"/>
    <property type="molecule type" value="Genomic_DNA"/>
</dbReference>
<evidence type="ECO:0000313" key="2">
    <source>
        <dbReference type="EMBL" id="HEF87621.1"/>
    </source>
</evidence>
<feature type="transmembrane region" description="Helical" evidence="1">
    <location>
        <begin position="87"/>
        <end position="108"/>
    </location>
</feature>
<accession>A0A7C2FEQ2</accession>
<name>A0A7C2FEQ2_9CREN</name>
<dbReference type="AlphaFoldDB" id="A0A7C2FEQ2"/>
<proteinExistence type="predicted"/>
<organism evidence="2">
    <name type="scientific">Thermosphaera aggregans</name>
    <dbReference type="NCBI Taxonomy" id="54254"/>
    <lineage>
        <taxon>Archaea</taxon>
        <taxon>Thermoproteota</taxon>
        <taxon>Thermoprotei</taxon>
        <taxon>Desulfurococcales</taxon>
        <taxon>Desulfurococcaceae</taxon>
        <taxon>Thermosphaera</taxon>
    </lineage>
</organism>
<protein>
    <submittedName>
        <fullName evidence="2">Uncharacterized protein</fullName>
    </submittedName>
</protein>
<feature type="transmembrane region" description="Helical" evidence="1">
    <location>
        <begin position="63"/>
        <end position="81"/>
    </location>
</feature>
<keyword evidence="1" id="KW-0812">Transmembrane</keyword>
<gene>
    <name evidence="2" type="ORF">ENP55_04920</name>
</gene>
<keyword evidence="1" id="KW-1133">Transmembrane helix</keyword>
<evidence type="ECO:0000256" key="1">
    <source>
        <dbReference type="SAM" id="Phobius"/>
    </source>
</evidence>
<sequence>MTLLELLFESYTFKGLLKAIVNVLGVNNIVLLALSYFAVLIYVARMPSMIPLSHELGKIRVAAFMQPAIYSFSFITFITLLSDWPAFLHFLGVYFFNFHSTTLHASFYG</sequence>